<dbReference type="EMBL" id="CAFBPN010000035">
    <property type="protein sequence ID" value="CAB5019998.1"/>
    <property type="molecule type" value="Genomic_DNA"/>
</dbReference>
<dbReference type="InterPro" id="IPR051553">
    <property type="entry name" value="Ran_GTPase-activating"/>
</dbReference>
<dbReference type="Pfam" id="PF13540">
    <property type="entry name" value="RCC1_2"/>
    <property type="match status" value="4"/>
</dbReference>
<evidence type="ECO:0000313" key="3">
    <source>
        <dbReference type="EMBL" id="CAB5058106.1"/>
    </source>
</evidence>
<dbReference type="InterPro" id="IPR000408">
    <property type="entry name" value="Reg_chr_condens"/>
</dbReference>
<dbReference type="PRINTS" id="PR00633">
    <property type="entry name" value="RCCNDNSATION"/>
</dbReference>
<dbReference type="PROSITE" id="PS50853">
    <property type="entry name" value="FN3"/>
    <property type="match status" value="1"/>
</dbReference>
<feature type="domain" description="Fibronectin type-III" evidence="1">
    <location>
        <begin position="490"/>
        <end position="589"/>
    </location>
</feature>
<sequence length="884" mass="88826">MKPFSARLGAAVVLIAGLLAFSSPTVPVQADAGETVTASRAVAGSLSGGSNHMCLLKNSNVYCWGLNTYFQLGDGTTTSRNTPQLVSGLTSPISVSAGGGQSCAVQADHKILCWGNRGGYSNPNPIGAPTKVQRTVGLSTQVVDDATYVDIGGSGSGTETGCYITTSNELWCWGENSGGQVGDGTAADVQSAVRIAGLQVIAVSVGPNHTCAVIQGGSVQCWGMDDYGQLGDGAAGMGTYTDSPATVGGVSGAVGISVNGFHSCALIQEGNVKCWGANFDSQLGDGINASGSSATPVDVAGISTARGISAGSNHTCAILANGTVKCWGDNSKLQGGRVGNKSATPVLVDGITGATAVSAGANHTCALIGSNDLKCWGNGGSGILGDGVSVADTATPVSIARKVEQSLTASSITAKTVNDTTISLAGVATASSGAAVVYSNIPGNSGICDVSGTSVSVLGTGVCKVQVEAPSYGFFMTAYDTVEFSISGVAPTVSTADATSIAVTSATLNATVNARYLSTSVSIEYGTSATLAGATTVNGTAVTGSTNTVSTASVTGLISGTTYYFRAQATNSAGSTTATAIKSFTTLGGKPSATTAVASGISANKATLNASVNANGVSTTVKYRVGKSADLTGDVTVYEGRTVTDFADESVPVSISSLVEMATYYYRVEATNSFGTATGEIKSFTTARPVGVTINSAAEFTNKKTVVLSVTGASGSVSAIVSNDGGFGSSETFTLVDGSAEINWTLISSRDERLPKQVYVKFVSRFGTQSSNYQDDIILDTTAPVLSDAVAVATTAPASAVSVASVRAAKKNGAKITVRAVDANSGIGSVEMRSGASKKATSVKYANPKAKSQTLTVNTKAKALQVRVIDRAGNPSPWKTVKVK</sequence>
<name>A0A6J7TZL5_9ZZZZ</name>
<gene>
    <name evidence="2" type="ORF">UFOPK4098_00805</name>
    <name evidence="3" type="ORF">UFOPK4347_00076</name>
</gene>
<proteinExistence type="predicted"/>
<dbReference type="CDD" id="cd00063">
    <property type="entry name" value="FN3"/>
    <property type="match status" value="1"/>
</dbReference>
<dbReference type="Gene3D" id="2.130.10.30">
    <property type="entry name" value="Regulator of chromosome condensation 1/beta-lactamase-inhibitor protein II"/>
    <property type="match status" value="2"/>
</dbReference>
<dbReference type="EMBL" id="CAFBQU010000001">
    <property type="protein sequence ID" value="CAB5058106.1"/>
    <property type="molecule type" value="Genomic_DNA"/>
</dbReference>
<evidence type="ECO:0000259" key="1">
    <source>
        <dbReference type="PROSITE" id="PS50853"/>
    </source>
</evidence>
<dbReference type="InterPro" id="IPR036116">
    <property type="entry name" value="FN3_sf"/>
</dbReference>
<dbReference type="PANTHER" id="PTHR45982:SF1">
    <property type="entry name" value="REGULATOR OF CHROMOSOME CONDENSATION"/>
    <property type="match status" value="1"/>
</dbReference>
<reference evidence="3" key="1">
    <citation type="submission" date="2020-05" db="EMBL/GenBank/DDBJ databases">
        <authorList>
            <person name="Chiriac C."/>
            <person name="Salcher M."/>
            <person name="Ghai R."/>
            <person name="Kavagutti S V."/>
        </authorList>
    </citation>
    <scope>NUCLEOTIDE SEQUENCE</scope>
</reference>
<dbReference type="InterPro" id="IPR013783">
    <property type="entry name" value="Ig-like_fold"/>
</dbReference>
<protein>
    <submittedName>
        <fullName evidence="3">Unannotated protein</fullName>
    </submittedName>
</protein>
<dbReference type="SUPFAM" id="SSF49265">
    <property type="entry name" value="Fibronectin type III"/>
    <property type="match status" value="1"/>
</dbReference>
<evidence type="ECO:0000313" key="2">
    <source>
        <dbReference type="EMBL" id="CAB5019998.1"/>
    </source>
</evidence>
<dbReference type="InterPro" id="IPR009091">
    <property type="entry name" value="RCC1/BLIP-II"/>
</dbReference>
<dbReference type="PANTHER" id="PTHR45982">
    <property type="entry name" value="REGULATOR OF CHROMOSOME CONDENSATION"/>
    <property type="match status" value="1"/>
</dbReference>
<dbReference type="PROSITE" id="PS50012">
    <property type="entry name" value="RCC1_3"/>
    <property type="match status" value="5"/>
</dbReference>
<dbReference type="SUPFAM" id="SSF50985">
    <property type="entry name" value="RCC1/BLIP-II"/>
    <property type="match status" value="2"/>
</dbReference>
<dbReference type="AlphaFoldDB" id="A0A6J7TZL5"/>
<organism evidence="3">
    <name type="scientific">freshwater metagenome</name>
    <dbReference type="NCBI Taxonomy" id="449393"/>
    <lineage>
        <taxon>unclassified sequences</taxon>
        <taxon>metagenomes</taxon>
        <taxon>ecological metagenomes</taxon>
    </lineage>
</organism>
<accession>A0A6J7TZL5</accession>
<dbReference type="Gene3D" id="2.60.40.10">
    <property type="entry name" value="Immunoglobulins"/>
    <property type="match status" value="1"/>
</dbReference>
<dbReference type="Pfam" id="PF00415">
    <property type="entry name" value="RCC1"/>
    <property type="match status" value="1"/>
</dbReference>
<dbReference type="GO" id="GO:0005085">
    <property type="term" value="F:guanyl-nucleotide exchange factor activity"/>
    <property type="evidence" value="ECO:0007669"/>
    <property type="project" value="TreeGrafter"/>
</dbReference>
<dbReference type="InterPro" id="IPR003961">
    <property type="entry name" value="FN3_dom"/>
</dbReference>
<dbReference type="GO" id="GO:0005737">
    <property type="term" value="C:cytoplasm"/>
    <property type="evidence" value="ECO:0007669"/>
    <property type="project" value="TreeGrafter"/>
</dbReference>